<protein>
    <submittedName>
        <fullName evidence="2">Uncharacterized protein</fullName>
    </submittedName>
</protein>
<reference evidence="2" key="1">
    <citation type="submission" date="2014-09" db="EMBL/GenBank/DDBJ databases">
        <authorList>
            <person name="Magalhaes I.L.F."/>
            <person name="Oliveira U."/>
            <person name="Santos F.R."/>
            <person name="Vidigal T.H.D.A."/>
            <person name="Brescovit A.D."/>
            <person name="Santos A.J."/>
        </authorList>
    </citation>
    <scope>NUCLEOTIDE SEQUENCE</scope>
    <source>
        <tissue evidence="2">Shoot tissue taken approximately 20 cm above the soil surface</tissue>
    </source>
</reference>
<proteinExistence type="predicted"/>
<feature type="region of interest" description="Disordered" evidence="1">
    <location>
        <begin position="1"/>
        <end position="25"/>
    </location>
</feature>
<organism evidence="2">
    <name type="scientific">Arundo donax</name>
    <name type="common">Giant reed</name>
    <name type="synonym">Donax arundinaceus</name>
    <dbReference type="NCBI Taxonomy" id="35708"/>
    <lineage>
        <taxon>Eukaryota</taxon>
        <taxon>Viridiplantae</taxon>
        <taxon>Streptophyta</taxon>
        <taxon>Embryophyta</taxon>
        <taxon>Tracheophyta</taxon>
        <taxon>Spermatophyta</taxon>
        <taxon>Magnoliopsida</taxon>
        <taxon>Liliopsida</taxon>
        <taxon>Poales</taxon>
        <taxon>Poaceae</taxon>
        <taxon>PACMAD clade</taxon>
        <taxon>Arundinoideae</taxon>
        <taxon>Arundineae</taxon>
        <taxon>Arundo</taxon>
    </lineage>
</organism>
<reference evidence="2" key="2">
    <citation type="journal article" date="2015" name="Data Brief">
        <title>Shoot transcriptome of the giant reed, Arundo donax.</title>
        <authorList>
            <person name="Barrero R.A."/>
            <person name="Guerrero F.D."/>
            <person name="Moolhuijzen P."/>
            <person name="Goolsby J.A."/>
            <person name="Tidwell J."/>
            <person name="Bellgard S.E."/>
            <person name="Bellgard M.I."/>
        </authorList>
    </citation>
    <scope>NUCLEOTIDE SEQUENCE</scope>
    <source>
        <tissue evidence="2">Shoot tissue taken approximately 20 cm above the soil surface</tissue>
    </source>
</reference>
<sequence>MQDDNESVEQDKDDELILDEEEVYA</sequence>
<dbReference type="EMBL" id="GBRH01188103">
    <property type="protein sequence ID" value="JAE09793.1"/>
    <property type="molecule type" value="Transcribed_RNA"/>
</dbReference>
<name>A0A0A9FNB8_ARUDO</name>
<accession>A0A0A9FNB8</accession>
<evidence type="ECO:0000313" key="2">
    <source>
        <dbReference type="EMBL" id="JAE09793.1"/>
    </source>
</evidence>
<evidence type="ECO:0000256" key="1">
    <source>
        <dbReference type="SAM" id="MobiDB-lite"/>
    </source>
</evidence>
<dbReference type="AlphaFoldDB" id="A0A0A9FNB8"/>